<dbReference type="EMBL" id="DVJO01000021">
    <property type="protein sequence ID" value="HIS82156.1"/>
    <property type="molecule type" value="Genomic_DNA"/>
</dbReference>
<comment type="caution">
    <text evidence="1">The sequence shown here is derived from an EMBL/GenBank/DDBJ whole genome shotgun (WGS) entry which is preliminary data.</text>
</comment>
<dbReference type="AlphaFoldDB" id="A0A9D1FVF7"/>
<evidence type="ECO:0000313" key="2">
    <source>
        <dbReference type="Proteomes" id="UP000824139"/>
    </source>
</evidence>
<organism evidence="1 2">
    <name type="scientific">Candidatus Scatenecus faecavium</name>
    <dbReference type="NCBI Taxonomy" id="2840915"/>
    <lineage>
        <taxon>Bacteria</taxon>
        <taxon>Candidatus Scatenecus</taxon>
    </lineage>
</organism>
<accession>A0A9D1FVF7</accession>
<protein>
    <submittedName>
        <fullName evidence="1">Uncharacterized protein</fullName>
    </submittedName>
</protein>
<name>A0A9D1FVF7_9BACT</name>
<reference evidence="1" key="1">
    <citation type="submission" date="2020-10" db="EMBL/GenBank/DDBJ databases">
        <authorList>
            <person name="Gilroy R."/>
        </authorList>
    </citation>
    <scope>NUCLEOTIDE SEQUENCE</scope>
    <source>
        <strain evidence="1">CHK152-2994</strain>
    </source>
</reference>
<gene>
    <name evidence="1" type="ORF">IAD41_00915</name>
</gene>
<sequence>MTLAAEVINENIWDAVNGLVLINEVNGIKQRISVDTINGKKVRSFVETKRSEKVKEVFPNGLPSGMNVVFVSVVNENK</sequence>
<proteinExistence type="predicted"/>
<dbReference type="Proteomes" id="UP000824139">
    <property type="component" value="Unassembled WGS sequence"/>
</dbReference>
<reference evidence="1" key="2">
    <citation type="journal article" date="2021" name="PeerJ">
        <title>Extensive microbial diversity within the chicken gut microbiome revealed by metagenomics and culture.</title>
        <authorList>
            <person name="Gilroy R."/>
            <person name="Ravi A."/>
            <person name="Getino M."/>
            <person name="Pursley I."/>
            <person name="Horton D.L."/>
            <person name="Alikhan N.F."/>
            <person name="Baker D."/>
            <person name="Gharbi K."/>
            <person name="Hall N."/>
            <person name="Watson M."/>
            <person name="Adriaenssens E.M."/>
            <person name="Foster-Nyarko E."/>
            <person name="Jarju S."/>
            <person name="Secka A."/>
            <person name="Antonio M."/>
            <person name="Oren A."/>
            <person name="Chaudhuri R.R."/>
            <person name="La Ragione R."/>
            <person name="Hildebrand F."/>
            <person name="Pallen M.J."/>
        </authorList>
    </citation>
    <scope>NUCLEOTIDE SEQUENCE</scope>
    <source>
        <strain evidence="1">CHK152-2994</strain>
    </source>
</reference>
<evidence type="ECO:0000313" key="1">
    <source>
        <dbReference type="EMBL" id="HIS82156.1"/>
    </source>
</evidence>